<dbReference type="EnsemblFungi" id="PTTG_12249-t43_1">
    <property type="protein sequence ID" value="PTTG_12249-t43_1-p1"/>
    <property type="gene ID" value="PTTG_12249"/>
</dbReference>
<proteinExistence type="predicted"/>
<dbReference type="AlphaFoldDB" id="A0A180GIT5"/>
<evidence type="ECO:0000313" key="5">
    <source>
        <dbReference type="Proteomes" id="UP000005240"/>
    </source>
</evidence>
<feature type="domain" description="DUF7918" evidence="2">
    <location>
        <begin position="141"/>
        <end position="306"/>
    </location>
</feature>
<accession>A0A180GIT5</accession>
<dbReference type="Proteomes" id="UP000005240">
    <property type="component" value="Unassembled WGS sequence"/>
</dbReference>
<reference evidence="3" key="2">
    <citation type="submission" date="2016-05" db="EMBL/GenBank/DDBJ databases">
        <title>Comparative analysis highlights variable genome content of wheat rusts and divergence of the mating loci.</title>
        <authorList>
            <person name="Cuomo C.A."/>
            <person name="Bakkeren G."/>
            <person name="Szabo L."/>
            <person name="Khalil H."/>
            <person name="Joly D."/>
            <person name="Goldberg J."/>
            <person name="Young S."/>
            <person name="Zeng Q."/>
            <person name="Fellers J."/>
        </authorList>
    </citation>
    <scope>NUCLEOTIDE SEQUENCE [LARGE SCALE GENOMIC DNA]</scope>
    <source>
        <strain evidence="3">1-1 BBBD Race 1</strain>
    </source>
</reference>
<gene>
    <name evidence="3" type="ORF">PTTG_12249</name>
</gene>
<reference evidence="4 5" key="3">
    <citation type="journal article" date="2017" name="G3 (Bethesda)">
        <title>Comparative analysis highlights variable genome content of wheat rusts and divergence of the mating loci.</title>
        <authorList>
            <person name="Cuomo C.A."/>
            <person name="Bakkeren G."/>
            <person name="Khalil H.B."/>
            <person name="Panwar V."/>
            <person name="Joly D."/>
            <person name="Linning R."/>
            <person name="Sakthikumar S."/>
            <person name="Song X."/>
            <person name="Adiconis X."/>
            <person name="Fan L."/>
            <person name="Goldberg J.M."/>
            <person name="Levin J.Z."/>
            <person name="Young S."/>
            <person name="Zeng Q."/>
            <person name="Anikster Y."/>
            <person name="Bruce M."/>
            <person name="Wang M."/>
            <person name="Yin C."/>
            <person name="McCallum B."/>
            <person name="Szabo L.J."/>
            <person name="Hulbert S."/>
            <person name="Chen X."/>
            <person name="Fellers J.P."/>
        </authorList>
    </citation>
    <scope>NUCLEOTIDE SEQUENCE</scope>
    <source>
        <strain evidence="4">isolate 1-1 / race 1 (BBBD)</strain>
        <strain evidence="5">Isolate 1-1 / race 1 (BBBD)</strain>
    </source>
</reference>
<sequence>MLRMNQCSLAPRPGRPFPGGYRSRATYIVCNAGWLPRKDHQAHHAHQCSLSCTIRLVPTKTQDQSETTTNEAITCQEYRHESTLDPINHVFKEVVTIESTNSGQFQIDLDINPTVCCVLENTAANQSGRTTAQKSLISLDYAVKISLDGIEIGTAKMPRTQDGQATYAQVLSTDHTAFRLFQFSPIKLVDPDDDSETTKEICQDEQVIKSLGTIQLEIFKCQLRAHKNHIPYGSTDGTKTTNEMSFSESNKKARLSSTAGLGDPIIREAKPYTKYTITQQAAHPFLHFIFQYKPQSILVAEGIIPNPVTPAQPPVIDSSATSTSKPKLPPYSIMIDSDSEPENNNNDKQKKVKKENRVKKEDSNNNGSGCQCNCKNKRPAEDGGQVAESSNEKRARISDADQKPNVNQRVQPSKPIFIDLTL</sequence>
<keyword evidence="5" id="KW-1185">Reference proteome</keyword>
<evidence type="ECO:0000259" key="2">
    <source>
        <dbReference type="Pfam" id="PF25534"/>
    </source>
</evidence>
<reference evidence="4" key="4">
    <citation type="submission" date="2025-05" db="UniProtKB">
        <authorList>
            <consortium name="EnsemblFungi"/>
        </authorList>
    </citation>
    <scope>IDENTIFICATION</scope>
    <source>
        <strain evidence="4">isolate 1-1 / race 1 (BBBD)</strain>
    </source>
</reference>
<dbReference type="PANTHER" id="PTHR36223">
    <property type="entry name" value="BETA-LACTAMASE-TYPE TRANSPEPTIDASE FOLD DOMAIN CONTAINING PROTEIN"/>
    <property type="match status" value="1"/>
</dbReference>
<dbReference type="OrthoDB" id="3364132at2759"/>
<dbReference type="STRING" id="630390.A0A180GIT5"/>
<name>A0A180GIT5_PUCT1</name>
<evidence type="ECO:0000313" key="3">
    <source>
        <dbReference type="EMBL" id="OAV92620.1"/>
    </source>
</evidence>
<organism evidence="3">
    <name type="scientific">Puccinia triticina (isolate 1-1 / race 1 (BBBD))</name>
    <name type="common">Brown leaf rust fungus</name>
    <dbReference type="NCBI Taxonomy" id="630390"/>
    <lineage>
        <taxon>Eukaryota</taxon>
        <taxon>Fungi</taxon>
        <taxon>Dikarya</taxon>
        <taxon>Basidiomycota</taxon>
        <taxon>Pucciniomycotina</taxon>
        <taxon>Pucciniomycetes</taxon>
        <taxon>Pucciniales</taxon>
        <taxon>Pucciniaceae</taxon>
        <taxon>Puccinia</taxon>
    </lineage>
</organism>
<feature type="region of interest" description="Disordered" evidence="1">
    <location>
        <begin position="310"/>
        <end position="422"/>
    </location>
</feature>
<dbReference type="InterPro" id="IPR057678">
    <property type="entry name" value="DUF7918"/>
</dbReference>
<dbReference type="PANTHER" id="PTHR36223:SF5">
    <property type="entry name" value="BETA-LACTAMASE-TYPE TRANSPEPTIDASE FOLD DOMAIN CONTAINING PROTEIN"/>
    <property type="match status" value="1"/>
</dbReference>
<dbReference type="EMBL" id="ADAS02000061">
    <property type="protein sequence ID" value="OAV92620.1"/>
    <property type="molecule type" value="Genomic_DNA"/>
</dbReference>
<evidence type="ECO:0000256" key="1">
    <source>
        <dbReference type="SAM" id="MobiDB-lite"/>
    </source>
</evidence>
<feature type="compositionally biased region" description="Basic and acidic residues" evidence="1">
    <location>
        <begin position="390"/>
        <end position="402"/>
    </location>
</feature>
<evidence type="ECO:0000313" key="4">
    <source>
        <dbReference type="EnsemblFungi" id="PTTG_12249-t43_1-p1"/>
    </source>
</evidence>
<dbReference type="VEuPathDB" id="FungiDB:PTTG_12249"/>
<dbReference type="Pfam" id="PF25534">
    <property type="entry name" value="DUF7918"/>
    <property type="match status" value="1"/>
</dbReference>
<protein>
    <recommendedName>
        <fullName evidence="2">DUF7918 domain-containing protein</fullName>
    </recommendedName>
</protein>
<reference evidence="3" key="1">
    <citation type="submission" date="2009-11" db="EMBL/GenBank/DDBJ databases">
        <authorList>
            <consortium name="The Broad Institute Genome Sequencing Platform"/>
            <person name="Ward D."/>
            <person name="Feldgarden M."/>
            <person name="Earl A."/>
            <person name="Young S.K."/>
            <person name="Zeng Q."/>
            <person name="Koehrsen M."/>
            <person name="Alvarado L."/>
            <person name="Berlin A."/>
            <person name="Bochicchio J."/>
            <person name="Borenstein D."/>
            <person name="Chapman S.B."/>
            <person name="Chen Z."/>
            <person name="Engels R."/>
            <person name="Freedman E."/>
            <person name="Gellesch M."/>
            <person name="Goldberg J."/>
            <person name="Griggs A."/>
            <person name="Gujja S."/>
            <person name="Heilman E."/>
            <person name="Heiman D."/>
            <person name="Hepburn T."/>
            <person name="Howarth C."/>
            <person name="Jen D."/>
            <person name="Larson L."/>
            <person name="Lewis B."/>
            <person name="Mehta T."/>
            <person name="Park D."/>
            <person name="Pearson M."/>
            <person name="Roberts A."/>
            <person name="Saif S."/>
            <person name="Shea T."/>
            <person name="Shenoy N."/>
            <person name="Sisk P."/>
            <person name="Stolte C."/>
            <person name="Sykes S."/>
            <person name="Thomson T."/>
            <person name="Walk T."/>
            <person name="White J."/>
            <person name="Yandava C."/>
            <person name="Izard J."/>
            <person name="Baranova O.V."/>
            <person name="Blanton J.M."/>
            <person name="Tanner A.C."/>
            <person name="Dewhirst F.E."/>
            <person name="Haas B."/>
            <person name="Nusbaum C."/>
            <person name="Birren B."/>
        </authorList>
    </citation>
    <scope>NUCLEOTIDE SEQUENCE [LARGE SCALE GENOMIC DNA]</scope>
    <source>
        <strain evidence="3">1-1 BBBD Race 1</strain>
    </source>
</reference>